<dbReference type="RefSeq" id="WP_055278375.1">
    <property type="nucleotide sequence ID" value="NZ_CABIXA010000002.1"/>
</dbReference>
<keyword evidence="4" id="KW-0233">DNA recombination</keyword>
<dbReference type="Pfam" id="PF17293">
    <property type="entry name" value="Arm-DNA-bind_5"/>
    <property type="match status" value="1"/>
</dbReference>
<dbReference type="EMBL" id="CYZH01000002">
    <property type="protein sequence ID" value="CUN57637.1"/>
    <property type="molecule type" value="Genomic_DNA"/>
</dbReference>
<sequence>MRSTFKVLFYVKKGSEKPNGNLPLTYRLTVDGEIKQFSCKMDVPLRLWDVKNNRASGKSVEAQRINHAVDKIRVEVNRRYQKLMQTDGYVTAAKLKDAYLGIGVKQETLLKLFEQHNSEFAKKVGHSRAQGTFQRYKTVYKHLCEFLPYTYKRNDIPLKELNLSFINDFEYFLRTEKKCRTNTIWGYMIVLKHIVSIARNDGRLPFNPFARYINSPESVDRGYVTKEEIHTIMNTKMPDKTHELVRDLFLFSTFTGLAYSDVKNLTEDNLQTFFDGNLWIITRRKKTNTESNIRLLDVPKCIIEKYKGMTRDNKVFPMPSNTTCNKILKTIAKLCGIKTHLTYHVARHSAATTILLSNGVPIETVSRLLGHTNIKTTQIYAKITAQKISQDLEQLSDKLGDMEKSICSAI</sequence>
<evidence type="ECO:0000259" key="6">
    <source>
        <dbReference type="PROSITE" id="PS51898"/>
    </source>
</evidence>
<dbReference type="GO" id="GO:0006310">
    <property type="term" value="P:DNA recombination"/>
    <property type="evidence" value="ECO:0007669"/>
    <property type="project" value="UniProtKB-KW"/>
</dbReference>
<dbReference type="GO" id="GO:0003677">
    <property type="term" value="F:DNA binding"/>
    <property type="evidence" value="ECO:0007669"/>
    <property type="project" value="UniProtKB-UniRule"/>
</dbReference>
<proteinExistence type="inferred from homology"/>
<evidence type="ECO:0000256" key="5">
    <source>
        <dbReference type="PROSITE-ProRule" id="PRU01248"/>
    </source>
</evidence>
<dbReference type="SUPFAM" id="SSF56349">
    <property type="entry name" value="DNA breaking-rejoining enzymes"/>
    <property type="match status" value="1"/>
</dbReference>
<gene>
    <name evidence="8" type="primary">xerD_1</name>
    <name evidence="8" type="ORF">ERS852397_00476</name>
</gene>
<dbReference type="Gene3D" id="1.10.150.130">
    <property type="match status" value="1"/>
</dbReference>
<evidence type="ECO:0000259" key="7">
    <source>
        <dbReference type="PROSITE" id="PS51900"/>
    </source>
</evidence>
<dbReference type="Gene3D" id="1.10.443.10">
    <property type="entry name" value="Intergrase catalytic core"/>
    <property type="match status" value="1"/>
</dbReference>
<evidence type="ECO:0000256" key="3">
    <source>
        <dbReference type="ARBA" id="ARBA00023125"/>
    </source>
</evidence>
<reference evidence="8 9" key="1">
    <citation type="submission" date="2015-09" db="EMBL/GenBank/DDBJ databases">
        <authorList>
            <consortium name="Pathogen Informatics"/>
        </authorList>
    </citation>
    <scope>NUCLEOTIDE SEQUENCE [LARGE SCALE GENOMIC DNA]</scope>
    <source>
        <strain evidence="8 9">2789STDY5608840</strain>
    </source>
</reference>
<evidence type="ECO:0000313" key="9">
    <source>
        <dbReference type="Proteomes" id="UP000095517"/>
    </source>
</evidence>
<organism evidence="8 9">
    <name type="scientific">Bacteroides finegoldii</name>
    <dbReference type="NCBI Taxonomy" id="338188"/>
    <lineage>
        <taxon>Bacteria</taxon>
        <taxon>Pseudomonadati</taxon>
        <taxon>Bacteroidota</taxon>
        <taxon>Bacteroidia</taxon>
        <taxon>Bacteroidales</taxon>
        <taxon>Bacteroidaceae</taxon>
        <taxon>Bacteroides</taxon>
    </lineage>
</organism>
<dbReference type="InterPro" id="IPR002104">
    <property type="entry name" value="Integrase_catalytic"/>
</dbReference>
<evidence type="ECO:0000256" key="2">
    <source>
        <dbReference type="ARBA" id="ARBA00022908"/>
    </source>
</evidence>
<feature type="domain" description="Tyr recombinase" evidence="6">
    <location>
        <begin position="219"/>
        <end position="393"/>
    </location>
</feature>
<dbReference type="STRING" id="338188.ERS852397_00476"/>
<evidence type="ECO:0000256" key="1">
    <source>
        <dbReference type="ARBA" id="ARBA00008857"/>
    </source>
</evidence>
<dbReference type="InterPro" id="IPR050090">
    <property type="entry name" value="Tyrosine_recombinase_XerCD"/>
</dbReference>
<feature type="domain" description="Core-binding (CB)" evidence="7">
    <location>
        <begin position="111"/>
        <end position="199"/>
    </location>
</feature>
<dbReference type="PROSITE" id="PS51900">
    <property type="entry name" value="CB"/>
    <property type="match status" value="1"/>
</dbReference>
<evidence type="ECO:0000313" key="8">
    <source>
        <dbReference type="EMBL" id="CUN57637.1"/>
    </source>
</evidence>
<dbReference type="InterPro" id="IPR013762">
    <property type="entry name" value="Integrase-like_cat_sf"/>
</dbReference>
<dbReference type="PROSITE" id="PS51898">
    <property type="entry name" value="TYR_RECOMBINASE"/>
    <property type="match status" value="1"/>
</dbReference>
<dbReference type="InterPro" id="IPR035386">
    <property type="entry name" value="Arm-DNA-bind_5"/>
</dbReference>
<dbReference type="GO" id="GO:0015074">
    <property type="term" value="P:DNA integration"/>
    <property type="evidence" value="ECO:0007669"/>
    <property type="project" value="UniProtKB-KW"/>
</dbReference>
<dbReference type="PANTHER" id="PTHR30349">
    <property type="entry name" value="PHAGE INTEGRASE-RELATED"/>
    <property type="match status" value="1"/>
</dbReference>
<dbReference type="Pfam" id="PF13102">
    <property type="entry name" value="Phage_int_SAM_5"/>
    <property type="match status" value="1"/>
</dbReference>
<protein>
    <submittedName>
        <fullName evidence="8">Site-specific recombinase XerD</fullName>
    </submittedName>
</protein>
<name>A0A173Y3B7_9BACE</name>
<dbReference type="Proteomes" id="UP000095517">
    <property type="component" value="Unassembled WGS sequence"/>
</dbReference>
<dbReference type="PANTHER" id="PTHR30349:SF64">
    <property type="entry name" value="PROPHAGE INTEGRASE INTD-RELATED"/>
    <property type="match status" value="1"/>
</dbReference>
<dbReference type="Pfam" id="PF00589">
    <property type="entry name" value="Phage_integrase"/>
    <property type="match status" value="1"/>
</dbReference>
<accession>A0A173Y3B7</accession>
<comment type="similarity">
    <text evidence="1">Belongs to the 'phage' integrase family.</text>
</comment>
<dbReference type="InterPro" id="IPR010998">
    <property type="entry name" value="Integrase_recombinase_N"/>
</dbReference>
<dbReference type="AlphaFoldDB" id="A0A173Y3B7"/>
<dbReference type="InterPro" id="IPR025269">
    <property type="entry name" value="SAM-like_dom"/>
</dbReference>
<dbReference type="CDD" id="cd01185">
    <property type="entry name" value="INTN1_C_like"/>
    <property type="match status" value="1"/>
</dbReference>
<evidence type="ECO:0000256" key="4">
    <source>
        <dbReference type="ARBA" id="ARBA00023172"/>
    </source>
</evidence>
<keyword evidence="3 5" id="KW-0238">DNA-binding</keyword>
<keyword evidence="2" id="KW-0229">DNA integration</keyword>
<dbReference type="InterPro" id="IPR011010">
    <property type="entry name" value="DNA_brk_join_enz"/>
</dbReference>
<dbReference type="InterPro" id="IPR044068">
    <property type="entry name" value="CB"/>
</dbReference>